<keyword evidence="1" id="KW-0378">Hydrolase</keyword>
<keyword evidence="6" id="KW-1185">Reference proteome</keyword>
<evidence type="ECO:0000256" key="1">
    <source>
        <dbReference type="ARBA" id="ARBA00022801"/>
    </source>
</evidence>
<reference evidence="5 6" key="1">
    <citation type="submission" date="2023-04" db="EMBL/GenBank/DDBJ databases">
        <title>Forest soil microbial communities from Buena Vista Peninsula, Colon Province, Panama.</title>
        <authorList>
            <person name="Bouskill N."/>
        </authorList>
    </citation>
    <scope>NUCLEOTIDE SEQUENCE [LARGE SCALE GENOMIC DNA]</scope>
    <source>
        <strain evidence="5 6">AC80</strain>
    </source>
</reference>
<dbReference type="InterPro" id="IPR001466">
    <property type="entry name" value="Beta-lactam-related"/>
</dbReference>
<feature type="region of interest" description="Disordered" evidence="2">
    <location>
        <begin position="28"/>
        <end position="63"/>
    </location>
</feature>
<sequence>MTVSGWRVARVSAAGIVWLSLAAAPSCAPAAHPPSATSAPATTVPTTTPPTTAAPTTPPVVPQGDFTPVSRHVDDAIAAHRLPGAVVQVGHAGNVVFRQAFGARKLPGEPGLDGSPTPGEPMTEDTIFDLASLTKSLATTVAVLQLYEQGSIQIDDAVQKYLPGFNPANDPRRAQVTLRMLLTHTSGIAGDLSLDGPWGLDKADKAEGIHRALAAWVVFGPGELFHYSDINFIILGALVEKITGEPLDVYVPRNVFAPLGMVDTRYLPATKACGPHQIRGTAIAFDPNARAEDPCPAGTWNTGLLARIAPTTHDPDTPGANPDYDHLLRGTVHDPTARRMGGVAGSAGVFSTAPDVGRFAQALLDRLAGRPSPFPLKQSTLQLMTTPQQPGHSAAQLEAANNATRAAIEKTPNPTDPLLAPHYPAIAGQDLRGFGLDIDTELSKPRGAVFPVGSFGHTGFTGVTLWIDPGSDTYVIVFANVIHQPGGPPIVGLSGDIATSTARALHLYGN</sequence>
<dbReference type="PANTHER" id="PTHR43283:SF11">
    <property type="entry name" value="BETA-LACTAMASE-RELATED DOMAIN-CONTAINING PROTEIN"/>
    <property type="match status" value="1"/>
</dbReference>
<feature type="domain" description="Beta-lactamase-related" evidence="4">
    <location>
        <begin position="70"/>
        <end position="481"/>
    </location>
</feature>
<dbReference type="RefSeq" id="WP_372517095.1">
    <property type="nucleotide sequence ID" value="NZ_JARXVE010000003.1"/>
</dbReference>
<feature type="compositionally biased region" description="Low complexity" evidence="2">
    <location>
        <begin position="28"/>
        <end position="55"/>
    </location>
</feature>
<dbReference type="InterPro" id="IPR012338">
    <property type="entry name" value="Beta-lactam/transpept-like"/>
</dbReference>
<dbReference type="InterPro" id="IPR050789">
    <property type="entry name" value="Diverse_Enzym_Activities"/>
</dbReference>
<dbReference type="PANTHER" id="PTHR43283">
    <property type="entry name" value="BETA-LACTAMASE-RELATED"/>
    <property type="match status" value="1"/>
</dbReference>
<protein>
    <submittedName>
        <fullName evidence="5">CubicO group peptidase (Beta-lactamase class C family)</fullName>
    </submittedName>
</protein>
<proteinExistence type="predicted"/>
<feature type="signal peptide" evidence="3">
    <location>
        <begin position="1"/>
        <end position="30"/>
    </location>
</feature>
<name>A0ABT6L0H0_9MYCO</name>
<dbReference type="Pfam" id="PF00144">
    <property type="entry name" value="Beta-lactamase"/>
    <property type="match status" value="1"/>
</dbReference>
<keyword evidence="3" id="KW-0732">Signal</keyword>
<evidence type="ECO:0000256" key="2">
    <source>
        <dbReference type="SAM" id="MobiDB-lite"/>
    </source>
</evidence>
<evidence type="ECO:0000259" key="4">
    <source>
        <dbReference type="Pfam" id="PF00144"/>
    </source>
</evidence>
<feature type="chain" id="PRO_5046390449" evidence="3">
    <location>
        <begin position="31"/>
        <end position="510"/>
    </location>
</feature>
<dbReference type="EMBL" id="JARXVE010000003">
    <property type="protein sequence ID" value="MDH6195530.1"/>
    <property type="molecule type" value="Genomic_DNA"/>
</dbReference>
<organism evidence="5 6">
    <name type="scientific">Mycolicibacterium frederiksbergense</name>
    <dbReference type="NCBI Taxonomy" id="117567"/>
    <lineage>
        <taxon>Bacteria</taxon>
        <taxon>Bacillati</taxon>
        <taxon>Actinomycetota</taxon>
        <taxon>Actinomycetes</taxon>
        <taxon>Mycobacteriales</taxon>
        <taxon>Mycobacteriaceae</taxon>
        <taxon>Mycolicibacterium</taxon>
    </lineage>
</organism>
<evidence type="ECO:0000313" key="6">
    <source>
        <dbReference type="Proteomes" id="UP001160130"/>
    </source>
</evidence>
<evidence type="ECO:0000256" key="3">
    <source>
        <dbReference type="SAM" id="SignalP"/>
    </source>
</evidence>
<dbReference type="SUPFAM" id="SSF56601">
    <property type="entry name" value="beta-lactamase/transpeptidase-like"/>
    <property type="match status" value="1"/>
</dbReference>
<evidence type="ECO:0000313" key="5">
    <source>
        <dbReference type="EMBL" id="MDH6195530.1"/>
    </source>
</evidence>
<dbReference type="Gene3D" id="3.40.710.10">
    <property type="entry name" value="DD-peptidase/beta-lactamase superfamily"/>
    <property type="match status" value="1"/>
</dbReference>
<accession>A0ABT6L0H0</accession>
<gene>
    <name evidence="5" type="ORF">M2272_002170</name>
</gene>
<dbReference type="Proteomes" id="UP001160130">
    <property type="component" value="Unassembled WGS sequence"/>
</dbReference>
<comment type="caution">
    <text evidence="5">The sequence shown here is derived from an EMBL/GenBank/DDBJ whole genome shotgun (WGS) entry which is preliminary data.</text>
</comment>